<keyword evidence="3" id="KW-0597">Phosphoprotein</keyword>
<keyword evidence="9" id="KW-0175">Coiled coil</keyword>
<dbReference type="EC" id="2.7.13.3" evidence="2"/>
<evidence type="ECO:0000256" key="4">
    <source>
        <dbReference type="ARBA" id="ARBA00022679"/>
    </source>
</evidence>
<dbReference type="SUPFAM" id="SSF47384">
    <property type="entry name" value="Homodimeric domain of signal transducing histidine kinase"/>
    <property type="match status" value="1"/>
</dbReference>
<dbReference type="CDD" id="cd00075">
    <property type="entry name" value="HATPase"/>
    <property type="match status" value="1"/>
</dbReference>
<keyword evidence="6 12" id="KW-0418">Kinase</keyword>
<comment type="catalytic activity">
    <reaction evidence="1">
        <text>ATP + protein L-histidine = ADP + protein N-phospho-L-histidine.</text>
        <dbReference type="EC" id="2.7.13.3"/>
    </reaction>
</comment>
<dbReference type="InterPro" id="IPR003661">
    <property type="entry name" value="HisK_dim/P_dom"/>
</dbReference>
<keyword evidence="7" id="KW-0067">ATP-binding</keyword>
<evidence type="ECO:0000259" key="11">
    <source>
        <dbReference type="PROSITE" id="PS50109"/>
    </source>
</evidence>
<dbReference type="SMART" id="SM00387">
    <property type="entry name" value="HATPase_c"/>
    <property type="match status" value="1"/>
</dbReference>
<dbReference type="InterPro" id="IPR036097">
    <property type="entry name" value="HisK_dim/P_sf"/>
</dbReference>
<dbReference type="Proteomes" id="UP000317429">
    <property type="component" value="Chromosome"/>
</dbReference>
<dbReference type="Gene3D" id="1.10.287.130">
    <property type="match status" value="1"/>
</dbReference>
<evidence type="ECO:0000256" key="1">
    <source>
        <dbReference type="ARBA" id="ARBA00000085"/>
    </source>
</evidence>
<evidence type="ECO:0000256" key="3">
    <source>
        <dbReference type="ARBA" id="ARBA00022553"/>
    </source>
</evidence>
<keyword evidence="5" id="KW-0547">Nucleotide-binding</keyword>
<organism evidence="12 13">
    <name type="scientific">Pirellulimonas nuda</name>
    <dbReference type="NCBI Taxonomy" id="2528009"/>
    <lineage>
        <taxon>Bacteria</taxon>
        <taxon>Pseudomonadati</taxon>
        <taxon>Planctomycetota</taxon>
        <taxon>Planctomycetia</taxon>
        <taxon>Pirellulales</taxon>
        <taxon>Lacipirellulaceae</taxon>
        <taxon>Pirellulimonas</taxon>
    </lineage>
</organism>
<gene>
    <name evidence="12" type="primary">kinA_1</name>
    <name evidence="12" type="ORF">Pla175_16120</name>
</gene>
<feature type="region of interest" description="Disordered" evidence="10">
    <location>
        <begin position="1"/>
        <end position="30"/>
    </location>
</feature>
<feature type="coiled-coil region" evidence="9">
    <location>
        <begin position="55"/>
        <end position="82"/>
    </location>
</feature>
<reference evidence="12 13" key="1">
    <citation type="submission" date="2019-02" db="EMBL/GenBank/DDBJ databases">
        <title>Deep-cultivation of Planctomycetes and their phenomic and genomic characterization uncovers novel biology.</title>
        <authorList>
            <person name="Wiegand S."/>
            <person name="Jogler M."/>
            <person name="Boedeker C."/>
            <person name="Pinto D."/>
            <person name="Vollmers J."/>
            <person name="Rivas-Marin E."/>
            <person name="Kohn T."/>
            <person name="Peeters S.H."/>
            <person name="Heuer A."/>
            <person name="Rast P."/>
            <person name="Oberbeckmann S."/>
            <person name="Bunk B."/>
            <person name="Jeske O."/>
            <person name="Meyerdierks A."/>
            <person name="Storesund J.E."/>
            <person name="Kallscheuer N."/>
            <person name="Luecker S."/>
            <person name="Lage O.M."/>
            <person name="Pohl T."/>
            <person name="Merkel B.J."/>
            <person name="Hornburger P."/>
            <person name="Mueller R.-W."/>
            <person name="Bruemmer F."/>
            <person name="Labrenz M."/>
            <person name="Spormann A.M."/>
            <person name="Op den Camp H."/>
            <person name="Overmann J."/>
            <person name="Amann R."/>
            <person name="Jetten M.S.M."/>
            <person name="Mascher T."/>
            <person name="Medema M.H."/>
            <person name="Devos D.P."/>
            <person name="Kaster A.-K."/>
            <person name="Ovreas L."/>
            <person name="Rohde M."/>
            <person name="Galperin M.Y."/>
            <person name="Jogler C."/>
        </authorList>
    </citation>
    <scope>NUCLEOTIDE SEQUENCE [LARGE SCALE GENOMIC DNA]</scope>
    <source>
        <strain evidence="12 13">Pla175</strain>
    </source>
</reference>
<evidence type="ECO:0000256" key="10">
    <source>
        <dbReference type="SAM" id="MobiDB-lite"/>
    </source>
</evidence>
<evidence type="ECO:0000256" key="8">
    <source>
        <dbReference type="ARBA" id="ARBA00023012"/>
    </source>
</evidence>
<evidence type="ECO:0000313" key="12">
    <source>
        <dbReference type="EMBL" id="QDU88239.1"/>
    </source>
</evidence>
<dbReference type="SMART" id="SM00388">
    <property type="entry name" value="HisKA"/>
    <property type="match status" value="1"/>
</dbReference>
<evidence type="ECO:0000256" key="6">
    <source>
        <dbReference type="ARBA" id="ARBA00022777"/>
    </source>
</evidence>
<dbReference type="GO" id="GO:0000155">
    <property type="term" value="F:phosphorelay sensor kinase activity"/>
    <property type="evidence" value="ECO:0007669"/>
    <property type="project" value="InterPro"/>
</dbReference>
<dbReference type="GO" id="GO:0005524">
    <property type="term" value="F:ATP binding"/>
    <property type="evidence" value="ECO:0007669"/>
    <property type="project" value="UniProtKB-KW"/>
</dbReference>
<evidence type="ECO:0000313" key="13">
    <source>
        <dbReference type="Proteomes" id="UP000317429"/>
    </source>
</evidence>
<keyword evidence="8" id="KW-0902">Two-component regulatory system</keyword>
<dbReference type="InterPro" id="IPR003594">
    <property type="entry name" value="HATPase_dom"/>
</dbReference>
<dbReference type="KEGG" id="pnd:Pla175_16120"/>
<name>A0A518D9S4_9BACT</name>
<dbReference type="PRINTS" id="PR00344">
    <property type="entry name" value="BCTRLSENSOR"/>
</dbReference>
<dbReference type="RefSeq" id="WP_145282953.1">
    <property type="nucleotide sequence ID" value="NZ_CP036291.1"/>
</dbReference>
<evidence type="ECO:0000256" key="9">
    <source>
        <dbReference type="SAM" id="Coils"/>
    </source>
</evidence>
<dbReference type="PANTHER" id="PTHR43065:SF10">
    <property type="entry name" value="PEROXIDE STRESS-ACTIVATED HISTIDINE KINASE MAK3"/>
    <property type="match status" value="1"/>
</dbReference>
<dbReference type="AlphaFoldDB" id="A0A518D9S4"/>
<keyword evidence="4 12" id="KW-0808">Transferase</keyword>
<keyword evidence="13" id="KW-1185">Reference proteome</keyword>
<proteinExistence type="predicted"/>
<dbReference type="EMBL" id="CP036291">
    <property type="protein sequence ID" value="QDU88239.1"/>
    <property type="molecule type" value="Genomic_DNA"/>
</dbReference>
<evidence type="ECO:0000256" key="7">
    <source>
        <dbReference type="ARBA" id="ARBA00022840"/>
    </source>
</evidence>
<dbReference type="InterPro" id="IPR004358">
    <property type="entry name" value="Sig_transdc_His_kin-like_C"/>
</dbReference>
<dbReference type="Gene3D" id="3.30.565.10">
    <property type="entry name" value="Histidine kinase-like ATPase, C-terminal domain"/>
    <property type="match status" value="1"/>
</dbReference>
<dbReference type="SUPFAM" id="SSF55874">
    <property type="entry name" value="ATPase domain of HSP90 chaperone/DNA topoisomerase II/histidine kinase"/>
    <property type="match status" value="1"/>
</dbReference>
<accession>A0A518D9S4</accession>
<dbReference type="PANTHER" id="PTHR43065">
    <property type="entry name" value="SENSOR HISTIDINE KINASE"/>
    <property type="match status" value="1"/>
</dbReference>
<dbReference type="InterPro" id="IPR005467">
    <property type="entry name" value="His_kinase_dom"/>
</dbReference>
<dbReference type="Pfam" id="PF02518">
    <property type="entry name" value="HATPase_c"/>
    <property type="match status" value="1"/>
</dbReference>
<evidence type="ECO:0000256" key="2">
    <source>
        <dbReference type="ARBA" id="ARBA00012438"/>
    </source>
</evidence>
<dbReference type="InterPro" id="IPR036890">
    <property type="entry name" value="HATPase_C_sf"/>
</dbReference>
<sequence length="302" mass="32866">MVPQQNAAAPDAGRQRTSLRIAPQTQDEHAPLESEDLQAILAAWNQATVRLEQTHVALQGEVARLTTELEVKNRELARENRLADLGRMASHVAHEVRNNLVPVSLYLSLLRRRLSADRETLDVLSKVEAGFTALDATVNDLLSFTAHRQPSWSNFLVCELIEEVCESLAPQLQAQGIDVELDVPPNTLVSADREMIRRALLNLVLNAMDAMPGGGELVATSFDGPRGFEIEIADSGPGLSPEQRKRLFEPFFTTKESGTGLGLSVVMHVAEAHGGVVTAENCPEGGAAFTIRIPRKVMRAAA</sequence>
<dbReference type="OrthoDB" id="226486at2"/>
<dbReference type="PROSITE" id="PS50109">
    <property type="entry name" value="HIS_KIN"/>
    <property type="match status" value="1"/>
</dbReference>
<protein>
    <recommendedName>
        <fullName evidence="2">histidine kinase</fullName>
        <ecNumber evidence="2">2.7.13.3</ecNumber>
    </recommendedName>
</protein>
<evidence type="ECO:0000256" key="5">
    <source>
        <dbReference type="ARBA" id="ARBA00022741"/>
    </source>
</evidence>
<feature type="domain" description="Histidine kinase" evidence="11">
    <location>
        <begin position="91"/>
        <end position="297"/>
    </location>
</feature>